<keyword evidence="1" id="KW-0812">Transmembrane</keyword>
<dbReference type="RefSeq" id="WP_166486920.1">
    <property type="nucleotide sequence ID" value="NZ_CP020906.1"/>
</dbReference>
<evidence type="ECO:0000313" key="2">
    <source>
        <dbReference type="EMBL" id="ARQ12130.1"/>
    </source>
</evidence>
<proteinExistence type="predicted"/>
<sequence>MDQIVLNSTVVILVAAAFLTTAVSALRSGDRLRQRMPVKIRVQRDRDTGNRF</sequence>
<name>A0AAN1ELN7_RHIET</name>
<keyword evidence="1" id="KW-1133">Transmembrane helix</keyword>
<protein>
    <submittedName>
        <fullName evidence="2">Uncharacterized protein</fullName>
    </submittedName>
</protein>
<gene>
    <name evidence="2" type="ORF">NXC12_CH04182</name>
</gene>
<accession>A0AAN1ELN7</accession>
<evidence type="ECO:0000313" key="3">
    <source>
        <dbReference type="Proteomes" id="UP000194159"/>
    </source>
</evidence>
<keyword evidence="1" id="KW-0472">Membrane</keyword>
<dbReference type="AlphaFoldDB" id="A0AAN1ELN7"/>
<reference evidence="2 3" key="1">
    <citation type="submission" date="2017-04" db="EMBL/GenBank/DDBJ databases">
        <title>Complete genome sequences of Rhizobium genomic linages associated to common bean (phaseolus vulgaris).</title>
        <authorList>
            <person name="Santamaria R.I."/>
            <person name="Bustos P."/>
            <person name="Perez-Carrascal O."/>
            <person name="Martinez-Flores I."/>
            <person name="Juarez S."/>
            <person name="Lozano L."/>
            <person name="Miranda F."/>
            <person name="Vinuesa P."/>
            <person name="Martinez-Romero E."/>
            <person name="Cevallos M.A."/>
            <person name="Romero D."/>
            <person name="Davila G."/>
            <person name="Gonzalez V."/>
        </authorList>
    </citation>
    <scope>NUCLEOTIDE SEQUENCE [LARGE SCALE GENOMIC DNA]</scope>
    <source>
        <strain evidence="2 3">NXC12</strain>
    </source>
</reference>
<evidence type="ECO:0000256" key="1">
    <source>
        <dbReference type="SAM" id="Phobius"/>
    </source>
</evidence>
<dbReference type="EMBL" id="CP020906">
    <property type="protein sequence ID" value="ARQ12130.1"/>
    <property type="molecule type" value="Genomic_DNA"/>
</dbReference>
<dbReference type="Proteomes" id="UP000194159">
    <property type="component" value="Chromosome"/>
</dbReference>
<feature type="transmembrane region" description="Helical" evidence="1">
    <location>
        <begin position="6"/>
        <end position="26"/>
    </location>
</feature>
<organism evidence="2 3">
    <name type="scientific">Rhizobium etli</name>
    <dbReference type="NCBI Taxonomy" id="29449"/>
    <lineage>
        <taxon>Bacteria</taxon>
        <taxon>Pseudomonadati</taxon>
        <taxon>Pseudomonadota</taxon>
        <taxon>Alphaproteobacteria</taxon>
        <taxon>Hyphomicrobiales</taxon>
        <taxon>Rhizobiaceae</taxon>
        <taxon>Rhizobium/Agrobacterium group</taxon>
        <taxon>Rhizobium</taxon>
    </lineage>
</organism>